<sequence>MWSQLFARTMASQSYDPDTLDILAQIECLKLRNKLKPLLGGSCDIEPLRRLTNGARPRQSRFTYTDTVICQIPTLRFKDGEMRPTDSPPYGLRNYFGIGTPVVTSNETVFMIKTMSTVESGYLMTLNERVCVFPNRRFVICRDGLIGEGRFIEPYSESKNPTLVEKLMEDFELIPRNLAVQIRNEIQAKEVELGGAQPSSSHLDDVD</sequence>
<evidence type="ECO:0000313" key="1">
    <source>
        <dbReference type="EMBL" id="CAJ0597234.1"/>
    </source>
</evidence>
<dbReference type="AlphaFoldDB" id="A0AA36GS35"/>
<gene>
    <name evidence="1" type="ORF">CYNAS_LOCUS9217</name>
</gene>
<accession>A0AA36GS35</accession>
<dbReference type="EMBL" id="CATQJL010000223">
    <property type="protein sequence ID" value="CAJ0597234.1"/>
    <property type="molecule type" value="Genomic_DNA"/>
</dbReference>
<keyword evidence="2" id="KW-1185">Reference proteome</keyword>
<reference evidence="1" key="1">
    <citation type="submission" date="2023-07" db="EMBL/GenBank/DDBJ databases">
        <authorList>
            <consortium name="CYATHOMIX"/>
        </authorList>
    </citation>
    <scope>NUCLEOTIDE SEQUENCE</scope>
    <source>
        <strain evidence="1">N/A</strain>
    </source>
</reference>
<proteinExistence type="predicted"/>
<dbReference type="Proteomes" id="UP001176961">
    <property type="component" value="Unassembled WGS sequence"/>
</dbReference>
<name>A0AA36GS35_CYLNA</name>
<comment type="caution">
    <text evidence="1">The sequence shown here is derived from an EMBL/GenBank/DDBJ whole genome shotgun (WGS) entry which is preliminary data.</text>
</comment>
<evidence type="ECO:0000313" key="2">
    <source>
        <dbReference type="Proteomes" id="UP001176961"/>
    </source>
</evidence>
<organism evidence="1 2">
    <name type="scientific">Cylicocyclus nassatus</name>
    <name type="common">Nematode worm</name>
    <dbReference type="NCBI Taxonomy" id="53992"/>
    <lineage>
        <taxon>Eukaryota</taxon>
        <taxon>Metazoa</taxon>
        <taxon>Ecdysozoa</taxon>
        <taxon>Nematoda</taxon>
        <taxon>Chromadorea</taxon>
        <taxon>Rhabditida</taxon>
        <taxon>Rhabditina</taxon>
        <taxon>Rhabditomorpha</taxon>
        <taxon>Strongyloidea</taxon>
        <taxon>Strongylidae</taxon>
        <taxon>Cylicocyclus</taxon>
    </lineage>
</organism>
<protein>
    <submittedName>
        <fullName evidence="1">Uncharacterized protein</fullName>
    </submittedName>
</protein>